<comment type="caution">
    <text evidence="1">The sequence shown here is derived from an EMBL/GenBank/DDBJ whole genome shotgun (WGS) entry which is preliminary data.</text>
</comment>
<protein>
    <submittedName>
        <fullName evidence="1">Uncharacterized protein</fullName>
    </submittedName>
</protein>
<evidence type="ECO:0000313" key="2">
    <source>
        <dbReference type="Proteomes" id="UP000796761"/>
    </source>
</evidence>
<reference evidence="1" key="1">
    <citation type="submission" date="2019-04" db="EMBL/GenBank/DDBJ databases">
        <title>Genome assembly of Zosterops borbonicus 15179.</title>
        <authorList>
            <person name="Leroy T."/>
            <person name="Anselmetti Y."/>
            <person name="Tilak M.-K."/>
            <person name="Nabholz B."/>
        </authorList>
    </citation>
    <scope>NUCLEOTIDE SEQUENCE</scope>
    <source>
        <strain evidence="1">HGM_15179</strain>
        <tissue evidence="1">Muscle</tissue>
    </source>
</reference>
<accession>A0A8K1GTE0</accession>
<dbReference type="AlphaFoldDB" id="A0A8K1GTE0"/>
<proteinExistence type="predicted"/>
<dbReference type="OrthoDB" id="276744at2759"/>
<evidence type="ECO:0000313" key="1">
    <source>
        <dbReference type="EMBL" id="TRZ25005.1"/>
    </source>
</evidence>
<organism evidence="1 2">
    <name type="scientific">Zosterops borbonicus</name>
    <dbReference type="NCBI Taxonomy" id="364589"/>
    <lineage>
        <taxon>Eukaryota</taxon>
        <taxon>Metazoa</taxon>
        <taxon>Chordata</taxon>
        <taxon>Craniata</taxon>
        <taxon>Vertebrata</taxon>
        <taxon>Euteleostomi</taxon>
        <taxon>Archelosauria</taxon>
        <taxon>Archosauria</taxon>
        <taxon>Dinosauria</taxon>
        <taxon>Saurischia</taxon>
        <taxon>Theropoda</taxon>
        <taxon>Coelurosauria</taxon>
        <taxon>Aves</taxon>
        <taxon>Neognathae</taxon>
        <taxon>Neoaves</taxon>
        <taxon>Telluraves</taxon>
        <taxon>Australaves</taxon>
        <taxon>Passeriformes</taxon>
        <taxon>Sylvioidea</taxon>
        <taxon>Zosteropidae</taxon>
        <taxon>Zosterops</taxon>
    </lineage>
</organism>
<dbReference type="Proteomes" id="UP000796761">
    <property type="component" value="Unassembled WGS sequence"/>
</dbReference>
<keyword evidence="2" id="KW-1185">Reference proteome</keyword>
<sequence>MTQQGMLTAQKANSILGSIKNSVASQLRGVVLYSALRRPYLWVPSTGKCRPVGADTEEGYECDHLCCEDRLKALGLFKVQLLDLCRTPQDSHHMPESIAKGQVFKIEWGFKQSGLVEGYGRDVRTW</sequence>
<dbReference type="EMBL" id="SWJQ01000035">
    <property type="protein sequence ID" value="TRZ25005.1"/>
    <property type="molecule type" value="Genomic_DNA"/>
</dbReference>
<gene>
    <name evidence="1" type="ORF">HGM15179_002110</name>
</gene>
<name>A0A8K1GTE0_9PASS</name>